<accession>A0ABX2U4M7</accession>
<dbReference type="InterPro" id="IPR036909">
    <property type="entry name" value="Cyt_c-like_dom_sf"/>
</dbReference>
<evidence type="ECO:0000256" key="1">
    <source>
        <dbReference type="SAM" id="MobiDB-lite"/>
    </source>
</evidence>
<reference evidence="2 3" key="1">
    <citation type="submission" date="2016-02" db="EMBL/GenBank/DDBJ databases">
        <title>Draft genome sequence of Hydrogenophaga sp. LPB0072.</title>
        <authorList>
            <person name="Shin S.-K."/>
            <person name="Yi H."/>
        </authorList>
    </citation>
    <scope>NUCLEOTIDE SEQUENCE [LARGE SCALE GENOMIC DNA]</scope>
    <source>
        <strain evidence="2 3">LPB0072</strain>
    </source>
</reference>
<sequence length="87" mass="9445">MGHRGPHSLEMRRGERIACDHIESGAKSLSSMAPFGPAWHDIAIGYKCQADAQKRLTTTVLAGSAPMPATGETRTEWPSRQPMLKNG</sequence>
<evidence type="ECO:0000313" key="2">
    <source>
        <dbReference type="EMBL" id="OAD41028.1"/>
    </source>
</evidence>
<gene>
    <name evidence="2" type="ORF">LPB72_13925</name>
</gene>
<keyword evidence="3" id="KW-1185">Reference proteome</keyword>
<evidence type="ECO:0000313" key="3">
    <source>
        <dbReference type="Proteomes" id="UP000185657"/>
    </source>
</evidence>
<organism evidence="2 3">
    <name type="scientific">Hydrogenophaga crassostreae</name>
    <dbReference type="NCBI Taxonomy" id="1763535"/>
    <lineage>
        <taxon>Bacteria</taxon>
        <taxon>Pseudomonadati</taxon>
        <taxon>Pseudomonadota</taxon>
        <taxon>Betaproteobacteria</taxon>
        <taxon>Burkholderiales</taxon>
        <taxon>Comamonadaceae</taxon>
        <taxon>Hydrogenophaga</taxon>
    </lineage>
</organism>
<dbReference type="Gene3D" id="1.10.760.10">
    <property type="entry name" value="Cytochrome c-like domain"/>
    <property type="match status" value="1"/>
</dbReference>
<name>A0ABX2U4M7_9BURK</name>
<feature type="region of interest" description="Disordered" evidence="1">
    <location>
        <begin position="63"/>
        <end position="87"/>
    </location>
</feature>
<dbReference type="Proteomes" id="UP000185657">
    <property type="component" value="Unassembled WGS sequence"/>
</dbReference>
<proteinExistence type="predicted"/>
<comment type="caution">
    <text evidence="2">The sequence shown here is derived from an EMBL/GenBank/DDBJ whole genome shotgun (WGS) entry which is preliminary data.</text>
</comment>
<dbReference type="EMBL" id="LVWD01000026">
    <property type="protein sequence ID" value="OAD41028.1"/>
    <property type="molecule type" value="Genomic_DNA"/>
</dbReference>
<protein>
    <submittedName>
        <fullName evidence="2">Uncharacterized protein</fullName>
    </submittedName>
</protein>